<comment type="caution">
    <text evidence="6">The sequence shown here is derived from an EMBL/GenBank/DDBJ whole genome shotgun (WGS) entry which is preliminary data.</text>
</comment>
<evidence type="ECO:0000256" key="1">
    <source>
        <dbReference type="ARBA" id="ARBA00022723"/>
    </source>
</evidence>
<dbReference type="InterPro" id="IPR001841">
    <property type="entry name" value="Znf_RING"/>
</dbReference>
<dbReference type="GO" id="GO:0061630">
    <property type="term" value="F:ubiquitin protein ligase activity"/>
    <property type="evidence" value="ECO:0007669"/>
    <property type="project" value="TreeGrafter"/>
</dbReference>
<keyword evidence="1" id="KW-0479">Metal-binding</keyword>
<organism evidence="6 7">
    <name type="scientific">Ananas comosus</name>
    <name type="common">Pineapple</name>
    <name type="synonym">Ananas ananas</name>
    <dbReference type="NCBI Taxonomy" id="4615"/>
    <lineage>
        <taxon>Eukaryota</taxon>
        <taxon>Viridiplantae</taxon>
        <taxon>Streptophyta</taxon>
        <taxon>Embryophyta</taxon>
        <taxon>Tracheophyta</taxon>
        <taxon>Spermatophyta</taxon>
        <taxon>Magnoliopsida</taxon>
        <taxon>Liliopsida</taxon>
        <taxon>Poales</taxon>
        <taxon>Bromeliaceae</taxon>
        <taxon>Bromelioideae</taxon>
        <taxon>Ananas</taxon>
    </lineage>
</organism>
<dbReference type="GO" id="GO:0005634">
    <property type="term" value="C:nucleus"/>
    <property type="evidence" value="ECO:0007669"/>
    <property type="project" value="TreeGrafter"/>
</dbReference>
<accession>A0A199UII3</accession>
<dbReference type="GO" id="GO:0008270">
    <property type="term" value="F:zinc ion binding"/>
    <property type="evidence" value="ECO:0007669"/>
    <property type="project" value="UniProtKB-KW"/>
</dbReference>
<keyword evidence="2 4" id="KW-0863">Zinc-finger</keyword>
<evidence type="ECO:0000256" key="3">
    <source>
        <dbReference type="ARBA" id="ARBA00022833"/>
    </source>
</evidence>
<dbReference type="PROSITE" id="PS50089">
    <property type="entry name" value="ZF_RING_2"/>
    <property type="match status" value="1"/>
</dbReference>
<dbReference type="PANTHER" id="PTHR45931:SF16">
    <property type="entry name" value="RING_U-BOX SUPERFAMILY PROTEIN"/>
    <property type="match status" value="1"/>
</dbReference>
<dbReference type="InterPro" id="IPR013083">
    <property type="entry name" value="Znf_RING/FYVE/PHD"/>
</dbReference>
<dbReference type="GO" id="GO:0006511">
    <property type="term" value="P:ubiquitin-dependent protein catabolic process"/>
    <property type="evidence" value="ECO:0007669"/>
    <property type="project" value="TreeGrafter"/>
</dbReference>
<evidence type="ECO:0000256" key="2">
    <source>
        <dbReference type="ARBA" id="ARBA00022771"/>
    </source>
</evidence>
<dbReference type="CDD" id="cd16454">
    <property type="entry name" value="RING-H2_PA-TM-RING"/>
    <property type="match status" value="1"/>
</dbReference>
<feature type="non-terminal residue" evidence="6">
    <location>
        <position position="222"/>
    </location>
</feature>
<gene>
    <name evidence="6" type="ORF">ACMD2_26423</name>
</gene>
<proteinExistence type="predicted"/>
<dbReference type="STRING" id="4615.A0A199UII3"/>
<dbReference type="Pfam" id="PF13639">
    <property type="entry name" value="zf-RING_2"/>
    <property type="match status" value="1"/>
</dbReference>
<sequence>MASSGHPPRSGGVDVDVFDYSYLHRRQEDLTTATIKLMRHSEEAMIAISDMLSDSDVPRIAYRICSGARRIASRAELFGRVFYMIVHVQIPERATSTTLLQIPCPEQVDDMLAVPMDDDVLAVLMDDNVLAVSMDDDALGDAGGGFGGVPAPSASIEKLDRMRYRDEEGRGWCRERACSICMDEFEEGVRLCKIPCSHAFHEECLTRWLERSRLCPLCRYSV</sequence>
<dbReference type="EMBL" id="LSRQ01007699">
    <property type="protein sequence ID" value="OAY64697.1"/>
    <property type="molecule type" value="Genomic_DNA"/>
</dbReference>
<evidence type="ECO:0000313" key="7">
    <source>
        <dbReference type="Proteomes" id="UP000092600"/>
    </source>
</evidence>
<dbReference type="AlphaFoldDB" id="A0A199UII3"/>
<dbReference type="InterPro" id="IPR051834">
    <property type="entry name" value="RING_finger_E3_ligase"/>
</dbReference>
<dbReference type="Proteomes" id="UP000092600">
    <property type="component" value="Unassembled WGS sequence"/>
</dbReference>
<feature type="domain" description="RING-type" evidence="5">
    <location>
        <begin position="178"/>
        <end position="219"/>
    </location>
</feature>
<dbReference type="PANTHER" id="PTHR45931">
    <property type="entry name" value="SI:CH211-59O9.10"/>
    <property type="match status" value="1"/>
</dbReference>
<evidence type="ECO:0000259" key="5">
    <source>
        <dbReference type="PROSITE" id="PS50089"/>
    </source>
</evidence>
<dbReference type="SMART" id="SM00184">
    <property type="entry name" value="RING"/>
    <property type="match status" value="1"/>
</dbReference>
<protein>
    <submittedName>
        <fullName evidence="6">E3 ubiquitin-protein ligase RING1-like</fullName>
    </submittedName>
</protein>
<evidence type="ECO:0000313" key="6">
    <source>
        <dbReference type="EMBL" id="OAY64697.1"/>
    </source>
</evidence>
<evidence type="ECO:0000256" key="4">
    <source>
        <dbReference type="PROSITE-ProRule" id="PRU00175"/>
    </source>
</evidence>
<dbReference type="SUPFAM" id="SSF57850">
    <property type="entry name" value="RING/U-box"/>
    <property type="match status" value="1"/>
</dbReference>
<keyword evidence="3" id="KW-0862">Zinc</keyword>
<dbReference type="Gene3D" id="3.30.40.10">
    <property type="entry name" value="Zinc/RING finger domain, C3HC4 (zinc finger)"/>
    <property type="match status" value="1"/>
</dbReference>
<name>A0A199UII3_ANACO</name>
<reference evidence="6 7" key="1">
    <citation type="journal article" date="2016" name="DNA Res.">
        <title>The draft genome of MD-2 pineapple using hybrid error correction of long reads.</title>
        <authorList>
            <person name="Redwan R.M."/>
            <person name="Saidin A."/>
            <person name="Kumar S.V."/>
        </authorList>
    </citation>
    <scope>NUCLEOTIDE SEQUENCE [LARGE SCALE GENOMIC DNA]</scope>
    <source>
        <strain evidence="7">cv. MD2</strain>
        <tissue evidence="6">Leaf</tissue>
    </source>
</reference>